<sequence length="171" mass="19245">MIEVTDRSAIEPQARADAASEAAITRLIQRAARFSDEQRYVEWMDLFTDDCRHALITRENHREQGLYNYVDKGRLALQERVAYLLGVWHTPRGKTTHVVSVLDIEPAVEGAGARVVSNFIIARAAPAEDSKLYASGQYIDHVVCDGERWLIKERTAIIDSSFLPADFADLV</sequence>
<dbReference type="Gene3D" id="3.10.450.50">
    <property type="match status" value="1"/>
</dbReference>
<gene>
    <name evidence="3" type="ORF">H7F49_17415</name>
</gene>
<name>A0A7X1KDS6_9SPHN</name>
<reference evidence="3 4" key="1">
    <citation type="submission" date="2020-08" db="EMBL/GenBank/DDBJ databases">
        <title>The genome sequence of Novosphingobium flavum 4Y4.</title>
        <authorList>
            <person name="Liu Y."/>
        </authorList>
    </citation>
    <scope>NUCLEOTIDE SEQUENCE [LARGE SCALE GENOMIC DNA]</scope>
    <source>
        <strain evidence="3 4">4Y4</strain>
    </source>
</reference>
<dbReference type="Pfam" id="PF00866">
    <property type="entry name" value="Ring_hydroxyl_B"/>
    <property type="match status" value="1"/>
</dbReference>
<proteinExistence type="inferred from homology"/>
<dbReference type="EMBL" id="JACLAU010000049">
    <property type="protein sequence ID" value="MBC2653467.1"/>
    <property type="molecule type" value="Genomic_DNA"/>
</dbReference>
<protein>
    <submittedName>
        <fullName evidence="3">Nuclear transport factor 2 family protein</fullName>
    </submittedName>
</protein>
<dbReference type="GO" id="GO:0016491">
    <property type="term" value="F:oxidoreductase activity"/>
    <property type="evidence" value="ECO:0007669"/>
    <property type="project" value="UniProtKB-KW"/>
</dbReference>
<dbReference type="InterPro" id="IPR000391">
    <property type="entry name" value="Rng_hydr_dOase-bsu"/>
</dbReference>
<dbReference type="Proteomes" id="UP000520156">
    <property type="component" value="Unassembled WGS sequence"/>
</dbReference>
<keyword evidence="2" id="KW-0560">Oxidoreductase</keyword>
<evidence type="ECO:0000313" key="3">
    <source>
        <dbReference type="EMBL" id="MBC2653467.1"/>
    </source>
</evidence>
<keyword evidence="4" id="KW-1185">Reference proteome</keyword>
<evidence type="ECO:0000256" key="2">
    <source>
        <dbReference type="ARBA" id="ARBA00023002"/>
    </source>
</evidence>
<dbReference type="SUPFAM" id="SSF54427">
    <property type="entry name" value="NTF2-like"/>
    <property type="match status" value="1"/>
</dbReference>
<organism evidence="3 4">
    <name type="scientific">Novosphingobium aerophilum</name>
    <dbReference type="NCBI Taxonomy" id="2839843"/>
    <lineage>
        <taxon>Bacteria</taxon>
        <taxon>Pseudomonadati</taxon>
        <taxon>Pseudomonadota</taxon>
        <taxon>Alphaproteobacteria</taxon>
        <taxon>Sphingomonadales</taxon>
        <taxon>Sphingomonadaceae</taxon>
        <taxon>Novosphingobium</taxon>
    </lineage>
</organism>
<comment type="caution">
    <text evidence="3">The sequence shown here is derived from an EMBL/GenBank/DDBJ whole genome shotgun (WGS) entry which is preliminary data.</text>
</comment>
<accession>A0A7X1KDS6</accession>
<dbReference type="RefSeq" id="WP_185684844.1">
    <property type="nucleotide sequence ID" value="NZ_JACLAU010000049.1"/>
</dbReference>
<evidence type="ECO:0000313" key="4">
    <source>
        <dbReference type="Proteomes" id="UP000520156"/>
    </source>
</evidence>
<dbReference type="AlphaFoldDB" id="A0A7X1KDS6"/>
<comment type="similarity">
    <text evidence="1">Belongs to the bacterial ring-hydroxylating dioxygenase beta subunit family.</text>
</comment>
<dbReference type="InterPro" id="IPR032710">
    <property type="entry name" value="NTF2-like_dom_sf"/>
</dbReference>
<evidence type="ECO:0000256" key="1">
    <source>
        <dbReference type="ARBA" id="ARBA00009570"/>
    </source>
</evidence>